<dbReference type="GO" id="GO:0000793">
    <property type="term" value="C:condensed chromosome"/>
    <property type="evidence" value="ECO:0007669"/>
    <property type="project" value="TreeGrafter"/>
</dbReference>
<dbReference type="EMBL" id="JADGMS010000017">
    <property type="protein sequence ID" value="KAF9664104.1"/>
    <property type="molecule type" value="Genomic_DNA"/>
</dbReference>
<dbReference type="GO" id="GO:0007076">
    <property type="term" value="P:mitotic chromosome condensation"/>
    <property type="evidence" value="ECO:0007669"/>
    <property type="project" value="InterPro"/>
</dbReference>
<dbReference type="AlphaFoldDB" id="A0A835J8S0"/>
<keyword evidence="1" id="KW-0812">Transmembrane</keyword>
<organism evidence="2 3">
    <name type="scientific">Salix dunnii</name>
    <dbReference type="NCBI Taxonomy" id="1413687"/>
    <lineage>
        <taxon>Eukaryota</taxon>
        <taxon>Viridiplantae</taxon>
        <taxon>Streptophyta</taxon>
        <taxon>Embryophyta</taxon>
        <taxon>Tracheophyta</taxon>
        <taxon>Spermatophyta</taxon>
        <taxon>Magnoliopsida</taxon>
        <taxon>eudicotyledons</taxon>
        <taxon>Gunneridae</taxon>
        <taxon>Pentapetalae</taxon>
        <taxon>rosids</taxon>
        <taxon>fabids</taxon>
        <taxon>Malpighiales</taxon>
        <taxon>Salicaceae</taxon>
        <taxon>Saliceae</taxon>
        <taxon>Salix</taxon>
    </lineage>
</organism>
<dbReference type="OrthoDB" id="27187at2759"/>
<keyword evidence="3" id="KW-1185">Reference proteome</keyword>
<dbReference type="InterPro" id="IPR027165">
    <property type="entry name" value="CND3"/>
</dbReference>
<dbReference type="GO" id="GO:0000796">
    <property type="term" value="C:condensin complex"/>
    <property type="evidence" value="ECO:0007669"/>
    <property type="project" value="InterPro"/>
</dbReference>
<sequence length="220" mass="25306">MKQNTQQHRSQNLGSARQFRNLIADNIRINLFTFFRVHFFIVYVVNLPFVASLRFPVLMIEEPESFSASIKLIEPEFALYWKTVCKHLQTEAQANLVSLSMLILHVNSSDAGTTMGAAFFAAEALDSNDLLKRILSETVSDYVLVVRAHMDTRPNFRFASHQQLLLCTMLDFEYSTSKVETILIAFRVDLRLLLRPLRLSLNVEIKRVEAEISCRSEHKP</sequence>
<dbReference type="Proteomes" id="UP000657918">
    <property type="component" value="Unassembled WGS sequence"/>
</dbReference>
<comment type="caution">
    <text evidence="2">The sequence shown here is derived from an EMBL/GenBank/DDBJ whole genome shotgun (WGS) entry which is preliminary data.</text>
</comment>
<name>A0A835J8S0_9ROSI</name>
<evidence type="ECO:0000256" key="1">
    <source>
        <dbReference type="SAM" id="Phobius"/>
    </source>
</evidence>
<keyword evidence="1" id="KW-1133">Transmembrane helix</keyword>
<dbReference type="PANTHER" id="PTHR14418:SF5">
    <property type="entry name" value="CONDENSIN COMPLEX SUBUNIT 3"/>
    <property type="match status" value="1"/>
</dbReference>
<gene>
    <name evidence="2" type="ORF">SADUNF_Sadunf17G0121500</name>
</gene>
<reference evidence="2 3" key="1">
    <citation type="submission" date="2020-10" db="EMBL/GenBank/DDBJ databases">
        <title>Plant Genome Project.</title>
        <authorList>
            <person name="Zhang R.-G."/>
        </authorList>
    </citation>
    <scope>NUCLEOTIDE SEQUENCE [LARGE SCALE GENOMIC DNA]</scope>
    <source>
        <strain evidence="2">FAFU-HL-1</strain>
        <tissue evidence="2">Leaf</tissue>
    </source>
</reference>
<dbReference type="PANTHER" id="PTHR14418">
    <property type="entry name" value="CONDENSIN COMPLEX SUBUNIT 3-RELATED"/>
    <property type="match status" value="1"/>
</dbReference>
<protein>
    <submittedName>
        <fullName evidence="2">Uncharacterized protein</fullName>
    </submittedName>
</protein>
<feature type="transmembrane region" description="Helical" evidence="1">
    <location>
        <begin position="29"/>
        <end position="51"/>
    </location>
</feature>
<evidence type="ECO:0000313" key="3">
    <source>
        <dbReference type="Proteomes" id="UP000657918"/>
    </source>
</evidence>
<keyword evidence="1" id="KW-0472">Membrane</keyword>
<evidence type="ECO:0000313" key="2">
    <source>
        <dbReference type="EMBL" id="KAF9664104.1"/>
    </source>
</evidence>
<proteinExistence type="predicted"/>
<accession>A0A835J8S0</accession>